<feature type="domain" description="F-box" evidence="1">
    <location>
        <begin position="40"/>
        <end position="88"/>
    </location>
</feature>
<accession>A0A8T2HEP7</accession>
<dbReference type="EMBL" id="JAEFBJ010000001">
    <property type="protein sequence ID" value="KAG7658729.1"/>
    <property type="molecule type" value="Genomic_DNA"/>
</dbReference>
<dbReference type="InterPro" id="IPR053781">
    <property type="entry name" value="F-box_AtFBL13-like"/>
</dbReference>
<dbReference type="CDD" id="cd22160">
    <property type="entry name" value="F-box_AtFBL13-like"/>
    <property type="match status" value="1"/>
</dbReference>
<dbReference type="OrthoDB" id="586691at2759"/>
<gene>
    <name evidence="2" type="ORF">ISN44_As01g056900</name>
</gene>
<evidence type="ECO:0000313" key="3">
    <source>
        <dbReference type="Proteomes" id="UP000694251"/>
    </source>
</evidence>
<dbReference type="Pfam" id="PF00646">
    <property type="entry name" value="F-box"/>
    <property type="match status" value="1"/>
</dbReference>
<organism evidence="2 3">
    <name type="scientific">Arabidopsis suecica</name>
    <name type="common">Swedish thale-cress</name>
    <name type="synonym">Cardaminopsis suecica</name>
    <dbReference type="NCBI Taxonomy" id="45249"/>
    <lineage>
        <taxon>Eukaryota</taxon>
        <taxon>Viridiplantae</taxon>
        <taxon>Streptophyta</taxon>
        <taxon>Embryophyta</taxon>
        <taxon>Tracheophyta</taxon>
        <taxon>Spermatophyta</taxon>
        <taxon>Magnoliopsida</taxon>
        <taxon>eudicotyledons</taxon>
        <taxon>Gunneridae</taxon>
        <taxon>Pentapetalae</taxon>
        <taxon>rosids</taxon>
        <taxon>malvids</taxon>
        <taxon>Brassicales</taxon>
        <taxon>Brassicaceae</taxon>
        <taxon>Camelineae</taxon>
        <taxon>Arabidopsis</taxon>
    </lineage>
</organism>
<dbReference type="InterPro" id="IPR055411">
    <property type="entry name" value="LRR_FXL15/At3g58940/PEG3-like"/>
</dbReference>
<dbReference type="Proteomes" id="UP000694251">
    <property type="component" value="Chromosome 1"/>
</dbReference>
<dbReference type="InterPro" id="IPR044997">
    <property type="entry name" value="F-box_plant"/>
</dbReference>
<dbReference type="InterPro" id="IPR001810">
    <property type="entry name" value="F-box_dom"/>
</dbReference>
<reference evidence="2 3" key="1">
    <citation type="submission" date="2020-12" db="EMBL/GenBank/DDBJ databases">
        <title>Concerted genomic and epigenomic changes stabilize Arabidopsis allopolyploids.</title>
        <authorList>
            <person name="Chen Z."/>
        </authorList>
    </citation>
    <scope>NUCLEOTIDE SEQUENCE [LARGE SCALE GENOMIC DNA]</scope>
    <source>
        <strain evidence="2">As9502</strain>
        <tissue evidence="2">Leaf</tissue>
    </source>
</reference>
<dbReference type="PANTHER" id="PTHR32153">
    <property type="entry name" value="OJ000223_09.16 PROTEIN"/>
    <property type="match status" value="1"/>
</dbReference>
<dbReference type="Pfam" id="PF24758">
    <property type="entry name" value="LRR_At5g56370"/>
    <property type="match status" value="1"/>
</dbReference>
<evidence type="ECO:0000259" key="1">
    <source>
        <dbReference type="PROSITE" id="PS50181"/>
    </source>
</evidence>
<dbReference type="PROSITE" id="PS50181">
    <property type="entry name" value="FBOX"/>
    <property type="match status" value="1"/>
</dbReference>
<sequence length="489" mass="55657">MSQFPLSILKTSQPHHQPKSMNAPRSSDARGKRILIDPIDDRISKLPDDVLVMILASLSTEDALKTSVLSTRWKNVWKQVPYLHFDLLSATYESGLIAALSNSVAESITQVINNHNGHLMGCSIHHFAHHCVNGVLENWIRLLTLEKNTRFLSLCNKLGKGRRTNVLRFSPNTFSHPKLATLFLRRYDLVTAHAFKECENLKILKLEGILAEVDVFNTVIASCPSLKVLVLNCMWYNEKTCLKIHNNNLKVLHLDCPHVDCIDVSAALLDIFSIFYFAFAKEQNFVIKAPRLLFNNWTKDLEKVPNMNYNITSHAQEKKNIGHEFVVSGDASYLQKLKSLKVVVDVTNSREVHMLRDILVAWNGVLEELHILFKDNNVPNSKEDSESSIGGTQKKKWEEANLFPNAYFRVEVMWMFDFNGSNKKQFALASRFVTQGTVMKKMMIKTSSFFANEKLDNEAVVAKLKELPKVMKILVLNASDGIWLESSRK</sequence>
<proteinExistence type="predicted"/>
<evidence type="ECO:0000313" key="2">
    <source>
        <dbReference type="EMBL" id="KAG7658729.1"/>
    </source>
</evidence>
<dbReference type="AlphaFoldDB" id="A0A8T2HEP7"/>
<comment type="caution">
    <text evidence="2">The sequence shown here is derived from an EMBL/GenBank/DDBJ whole genome shotgun (WGS) entry which is preliminary data.</text>
</comment>
<name>A0A8T2HEP7_ARASU</name>
<keyword evidence="3" id="KW-1185">Reference proteome</keyword>
<dbReference type="SMART" id="SM00256">
    <property type="entry name" value="FBOX"/>
    <property type="match status" value="1"/>
</dbReference>
<protein>
    <submittedName>
        <fullName evidence="2">F-box domain</fullName>
    </submittedName>
</protein>